<feature type="binding site" evidence="3">
    <location>
        <begin position="89"/>
        <end position="90"/>
    </location>
    <ligand>
        <name>substrate</name>
    </ligand>
</feature>
<accession>A0A4P2VLE4</accession>
<dbReference type="RefSeq" id="WP_130609353.1">
    <property type="nucleotide sequence ID" value="NZ_AP019368.1"/>
</dbReference>
<dbReference type="PROSITE" id="PS00917">
    <property type="entry name" value="ASN_GLN_ASE_2"/>
    <property type="match status" value="1"/>
</dbReference>
<dbReference type="Gene3D" id="3.40.50.1170">
    <property type="entry name" value="L-asparaginase, N-terminal domain"/>
    <property type="match status" value="1"/>
</dbReference>
<dbReference type="SFLD" id="SFLDS00057">
    <property type="entry name" value="Glutaminase/Asparaginase"/>
    <property type="match status" value="1"/>
</dbReference>
<dbReference type="InterPro" id="IPR027473">
    <property type="entry name" value="L-asparaginase_C"/>
</dbReference>
<dbReference type="InterPro" id="IPR037152">
    <property type="entry name" value="L-asparaginase_N_sf"/>
</dbReference>
<organism evidence="7 8">
    <name type="scientific">Fluviispira sanaruensis</name>
    <dbReference type="NCBI Taxonomy" id="2493639"/>
    <lineage>
        <taxon>Bacteria</taxon>
        <taxon>Pseudomonadati</taxon>
        <taxon>Bdellovibrionota</taxon>
        <taxon>Oligoflexia</taxon>
        <taxon>Silvanigrellales</taxon>
        <taxon>Silvanigrellaceae</taxon>
        <taxon>Fluviispira</taxon>
    </lineage>
</organism>
<feature type="domain" description="L-asparaginase N-terminal" evidence="5">
    <location>
        <begin position="4"/>
        <end position="188"/>
    </location>
</feature>
<evidence type="ECO:0000256" key="4">
    <source>
        <dbReference type="PROSITE-ProRule" id="PRU10100"/>
    </source>
</evidence>
<evidence type="ECO:0000256" key="1">
    <source>
        <dbReference type="ARBA" id="ARBA00010518"/>
    </source>
</evidence>
<feature type="active site" description="O-isoaspartyl threonine intermediate" evidence="2">
    <location>
        <position position="13"/>
    </location>
</feature>
<dbReference type="InterPro" id="IPR040919">
    <property type="entry name" value="Asparaginase_C"/>
</dbReference>
<dbReference type="PIRSF" id="PIRSF500176">
    <property type="entry name" value="L_ASNase"/>
    <property type="match status" value="1"/>
</dbReference>
<evidence type="ECO:0000259" key="6">
    <source>
        <dbReference type="Pfam" id="PF17763"/>
    </source>
</evidence>
<keyword evidence="8" id="KW-1185">Reference proteome</keyword>
<evidence type="ECO:0000256" key="3">
    <source>
        <dbReference type="PIRSR" id="PIRSR001220-2"/>
    </source>
</evidence>
<dbReference type="InterPro" id="IPR006034">
    <property type="entry name" value="Asparaginase/glutaminase-like"/>
</dbReference>
<comment type="similarity">
    <text evidence="1">Belongs to the asparaginase 1 family.</text>
</comment>
<feature type="binding site" evidence="3">
    <location>
        <position position="58"/>
    </location>
    <ligand>
        <name>substrate</name>
    </ligand>
</feature>
<dbReference type="InterPro" id="IPR027475">
    <property type="entry name" value="Asparaginase/glutaminase_AS2"/>
</dbReference>
<dbReference type="PIRSF" id="PIRSF001220">
    <property type="entry name" value="L-ASNase_gatD"/>
    <property type="match status" value="1"/>
</dbReference>
<dbReference type="OrthoDB" id="5292396at2"/>
<reference evidence="7 8" key="1">
    <citation type="submission" date="2018-12" db="EMBL/GenBank/DDBJ databases">
        <title>Rubrispira sanarue gen. nov., sp., nov., a member of the order Silvanigrellales, isolated from a brackish lake in Hamamatsu Japan.</title>
        <authorList>
            <person name="Maejima Y."/>
            <person name="Iino T."/>
            <person name="Muraguchi Y."/>
            <person name="Fukuda K."/>
            <person name="Nojiri H."/>
            <person name="Ohkuma M."/>
            <person name="Moriuchi R."/>
            <person name="Dohra H."/>
            <person name="Kimbara K."/>
            <person name="Shintani M."/>
        </authorList>
    </citation>
    <scope>NUCLEOTIDE SEQUENCE [LARGE SCALE GENOMIC DNA]</scope>
    <source>
        <strain evidence="7 8">RF1110005</strain>
    </source>
</reference>
<proteinExistence type="inferred from homology"/>
<evidence type="ECO:0000313" key="7">
    <source>
        <dbReference type="EMBL" id="BBH53468.1"/>
    </source>
</evidence>
<dbReference type="Proteomes" id="UP000291236">
    <property type="component" value="Chromosome"/>
</dbReference>
<dbReference type="PROSITE" id="PS51732">
    <property type="entry name" value="ASN_GLN_ASE_3"/>
    <property type="match status" value="1"/>
</dbReference>
<dbReference type="AlphaFoldDB" id="A0A4P2VLE4"/>
<dbReference type="InterPro" id="IPR041725">
    <property type="entry name" value="L-asparaginase_I"/>
</dbReference>
<feature type="active site" evidence="4">
    <location>
        <position position="89"/>
    </location>
</feature>
<dbReference type="InterPro" id="IPR027474">
    <property type="entry name" value="L-asparaginase_N"/>
</dbReference>
<sequence>MKKRVLIYHTGGTFGMALGNAQTVQTQSPDFLKDLLERVPELPSLAQIDLRILCNIDSSDANQKLWSLIANAIQENWDEFDGCVIIHGTDTMAFTATALAFFLQGLTKPIVFTGSQRPLSAMRSDARVNIIDAVELATRGIPEVMVCFDSKIHRAARVTKYSNEHLYAFKSYNAPLVGSLGVNFKIKHKILNSIIPTAKRHMPIINTQTNSNIASLSCVPGALPSEAFIDSLLNSIEGLIIQGFGAGNLPAANKNWLELCKKAFLKKIPVVMSTQCESGSVSLDLYENGRIFANLGVISALDMTFEAASVKLMIMLGRNISFDKRHEFFSTPLAYECTPIFKNKENIGTSK</sequence>
<dbReference type="Gene3D" id="3.40.50.40">
    <property type="match status" value="1"/>
</dbReference>
<dbReference type="PANTHER" id="PTHR11707:SF28">
    <property type="entry name" value="60 KDA LYSOPHOSPHOLIPASE"/>
    <property type="match status" value="1"/>
</dbReference>
<dbReference type="Pfam" id="PF17763">
    <property type="entry name" value="Asparaginase_C"/>
    <property type="match status" value="1"/>
</dbReference>
<evidence type="ECO:0000313" key="8">
    <source>
        <dbReference type="Proteomes" id="UP000291236"/>
    </source>
</evidence>
<dbReference type="KEGG" id="sbf:JCM31447_19110"/>
<dbReference type="SMART" id="SM00870">
    <property type="entry name" value="Asparaginase"/>
    <property type="match status" value="1"/>
</dbReference>
<dbReference type="Pfam" id="PF00710">
    <property type="entry name" value="Asparaginase"/>
    <property type="match status" value="1"/>
</dbReference>
<dbReference type="GO" id="GO:0004067">
    <property type="term" value="F:asparaginase activity"/>
    <property type="evidence" value="ECO:0007669"/>
    <property type="project" value="UniProtKB-UniRule"/>
</dbReference>
<evidence type="ECO:0000259" key="5">
    <source>
        <dbReference type="Pfam" id="PF00710"/>
    </source>
</evidence>
<protein>
    <submittedName>
        <fullName evidence="7">Asparaginase</fullName>
    </submittedName>
</protein>
<feature type="domain" description="Asparaginase/glutaminase C-terminal" evidence="6">
    <location>
        <begin position="216"/>
        <end position="329"/>
    </location>
</feature>
<name>A0A4P2VLE4_FLUSA</name>
<dbReference type="EMBL" id="AP019368">
    <property type="protein sequence ID" value="BBH53468.1"/>
    <property type="molecule type" value="Genomic_DNA"/>
</dbReference>
<evidence type="ECO:0000256" key="2">
    <source>
        <dbReference type="PIRSR" id="PIRSR001220-1"/>
    </source>
</evidence>
<dbReference type="CDD" id="cd08963">
    <property type="entry name" value="L-asparaginase_I"/>
    <property type="match status" value="1"/>
</dbReference>
<dbReference type="FunFam" id="3.40.50.1170:FF:000001">
    <property type="entry name" value="L-asparaginase 2"/>
    <property type="match status" value="1"/>
</dbReference>
<dbReference type="PANTHER" id="PTHR11707">
    <property type="entry name" value="L-ASPARAGINASE"/>
    <property type="match status" value="1"/>
</dbReference>
<gene>
    <name evidence="7" type="ORF">JCM31447_19110</name>
</gene>
<dbReference type="SUPFAM" id="SSF53774">
    <property type="entry name" value="Glutaminase/Asparaginase"/>
    <property type="match status" value="1"/>
</dbReference>
<dbReference type="InterPro" id="IPR036152">
    <property type="entry name" value="Asp/glu_Ase-like_sf"/>
</dbReference>
<dbReference type="PRINTS" id="PR00139">
    <property type="entry name" value="ASNGLNASE"/>
</dbReference>